<evidence type="ECO:0000313" key="4">
    <source>
        <dbReference type="Proteomes" id="UP001642409"/>
    </source>
</evidence>
<keyword evidence="4" id="KW-1185">Reference proteome</keyword>
<evidence type="ECO:0000313" key="2">
    <source>
        <dbReference type="EMBL" id="CAI9977884.1"/>
    </source>
</evidence>
<feature type="coiled-coil region" evidence="1">
    <location>
        <begin position="395"/>
        <end position="422"/>
    </location>
</feature>
<dbReference type="Proteomes" id="UP001642409">
    <property type="component" value="Unassembled WGS sequence"/>
</dbReference>
<evidence type="ECO:0000256" key="1">
    <source>
        <dbReference type="SAM" id="Coils"/>
    </source>
</evidence>
<evidence type="ECO:0000313" key="3">
    <source>
        <dbReference type="EMBL" id="CAL6033860.1"/>
    </source>
</evidence>
<gene>
    <name evidence="3" type="ORF">HINF_LOCUS35174</name>
    <name evidence="2" type="ORF">HINF_LOCUS65529</name>
</gene>
<organism evidence="2">
    <name type="scientific">Hexamita inflata</name>
    <dbReference type="NCBI Taxonomy" id="28002"/>
    <lineage>
        <taxon>Eukaryota</taxon>
        <taxon>Metamonada</taxon>
        <taxon>Diplomonadida</taxon>
        <taxon>Hexamitidae</taxon>
        <taxon>Hexamitinae</taxon>
        <taxon>Hexamita</taxon>
    </lineage>
</organism>
<name>A0AA86RU02_9EUKA</name>
<proteinExistence type="predicted"/>
<reference evidence="3 4" key="2">
    <citation type="submission" date="2024-07" db="EMBL/GenBank/DDBJ databases">
        <authorList>
            <person name="Akdeniz Z."/>
        </authorList>
    </citation>
    <scope>NUCLEOTIDE SEQUENCE [LARGE SCALE GENOMIC DNA]</scope>
</reference>
<protein>
    <submittedName>
        <fullName evidence="3">Hypothetical_protein</fullName>
    </submittedName>
</protein>
<comment type="caution">
    <text evidence="2">The sequence shown here is derived from an EMBL/GenBank/DDBJ whole genome shotgun (WGS) entry which is preliminary data.</text>
</comment>
<sequence length="1561" mass="169982">MLSSIITLCKSLQSAQFSQQMCANNLQLNNNNYLYCQKQSQLNSVKLQNTMYISQKAGIVKMFIYTNQTQQSTVNIAIDNINVHTFALFGLNGNNQQVVMDSLINVTLKFEVLRSGLLCIQCDVTIKNSTLVYVASGQQISGLIIQALTSVIVEFSFIQFRISSLNSSGIVNVIDNNITFLVSDTKLSGANMMYSEDNGYISSKALVNITLELSQFTVCVNNISRLGSSSVLIDIIGSEMYQCDICGSEYISYGLCVDNLQFGEVHDGILFCVYPFEYLGNKCVCSYGHLLNITKCVNVLEAISKMQTGSVNDEIQQLQNQVDNITNLLSVLDESISNNISLVTEHIRINTTIVESYILSNFTKSDINLAANSTALDYRIFNNITALNNSLINSASVLNSSINSLNDTIEEQQNKISQLIQLINCTNNIGYQVLDGLCVQTFCQYFGQISVNGICQCLPGYALVDGSCQRSIHTIISQIPSMSCTKNIYVATYDITEITHSITDLANFSSGYAFASTTHISQAYIYVKDNVFPLKAEPLFQSQSTFVNIKVQIESQTVNGGAILSYSNTVVIYSVNIVSAPNNQITVNAGFQLNILQSTSVNAKINNLLVDLSFAMSQGNITLIGSVSGVMNITGYQILGVYQSSSCMAMITLAMASTTLNVTQLNFMPSEYNSGNCSSYMLSSVSSSTVSFSYVSIILGNETNYQIANQFESINFTLSYQYGGIVNMIANTSLIIQQVITDSYQVYNSNFSYRCGIIIGQTLSSSGNIYIYDICLQLSVNSQFILFVSGIIGKLDSYTSINNLNIIFNADAELSGIGIVGVITRLNIYCKISNLRSTVNMQSQNWKGVDSAICASFNSQNGSIINTIVISCDIKVEYIMGGIAGAISNSNLVIANTSVKQSNFVSYYNNTGGFFGYSVFSNITIINSTIDSNNISAPLYYGILIGGDYGCNMFDFTNSSSIGNNFINNNLISNCANFLNFWSVTQCECPYMFTLINGVCKSIYEIDNQEDEELCSQEIFITIFNVIRVEEWVIDNNNYTGGYVFSNSSTLQNTQIYIVNNLFTSDFVPLFQSQSTFVNIKVQIESQTVNGGAILSYSNTVVIYSVNIVSAPNNQITVNAGFQLNILQSTSVNAKINNLLVDLSFAMSQGNITLIGSVSGVMNITGYQILGVYQSSSCMAMITLAMASTTLNVTQLNFMPSEYNSGNCSSYMLSLVSSSTVSFSSVSVLLGNETNFQIANQIVSTTSLQYQFGGLINILNNSNVVITKVIYDSYQIFNTQCIQGYGLILGQTQQVQNQLVLQSICISQNISQVAQIWIAGLIGQYDGTYLIQHASVSIVIQGAHVSYFGVAVGVQTTQCVMAEVANFRSTLHTIVDLSNLNSTNNNIVSGFFAYQYALNCSVQNSTVQNSNISAQYHAGGFCGYAYITNISILNSSVQNSSVVSSQNYTGGFVGRSYIFNLTLVNSTVNNCNISSQMYSAGGFVGQVYGSQLQISTSTVSNVRVSSQNYAGIVVGCDNGLTLSGSNTYSIIGSQSIGSNYINGVIQSNCASFSNTWSQQQC</sequence>
<accession>A0AA86RU02</accession>
<dbReference type="EMBL" id="CATOUU010001180">
    <property type="protein sequence ID" value="CAI9977884.1"/>
    <property type="molecule type" value="Genomic_DNA"/>
</dbReference>
<dbReference type="Gene3D" id="2.160.20.110">
    <property type="match status" value="1"/>
</dbReference>
<dbReference type="EMBL" id="CAXDID020000126">
    <property type="protein sequence ID" value="CAL6033860.1"/>
    <property type="molecule type" value="Genomic_DNA"/>
</dbReference>
<reference evidence="2" key="1">
    <citation type="submission" date="2023-06" db="EMBL/GenBank/DDBJ databases">
        <authorList>
            <person name="Kurt Z."/>
        </authorList>
    </citation>
    <scope>NUCLEOTIDE SEQUENCE</scope>
</reference>
<keyword evidence="1" id="KW-0175">Coiled coil</keyword>